<dbReference type="PROSITE" id="PS50977">
    <property type="entry name" value="HTH_TETR_2"/>
    <property type="match status" value="1"/>
</dbReference>
<evidence type="ECO:0000313" key="6">
    <source>
        <dbReference type="EMBL" id="SEM76752.1"/>
    </source>
</evidence>
<dbReference type="PRINTS" id="PR00455">
    <property type="entry name" value="HTHTETR"/>
</dbReference>
<feature type="domain" description="HTH tetR-type" evidence="5">
    <location>
        <begin position="25"/>
        <end position="85"/>
    </location>
</feature>
<evidence type="ECO:0000259" key="5">
    <source>
        <dbReference type="PROSITE" id="PS50977"/>
    </source>
</evidence>
<keyword evidence="3" id="KW-0804">Transcription</keyword>
<dbReference type="AlphaFoldDB" id="A0A1H8B1B1"/>
<evidence type="ECO:0000256" key="4">
    <source>
        <dbReference type="PROSITE-ProRule" id="PRU00335"/>
    </source>
</evidence>
<dbReference type="SUPFAM" id="SSF48498">
    <property type="entry name" value="Tetracyclin repressor-like, C-terminal domain"/>
    <property type="match status" value="1"/>
</dbReference>
<dbReference type="STRING" id="573321.SAMN04488505_10689"/>
<keyword evidence="7" id="KW-1185">Reference proteome</keyword>
<dbReference type="RefSeq" id="WP_202909322.1">
    <property type="nucleotide sequence ID" value="NZ_FOBB01000006.1"/>
</dbReference>
<dbReference type="GO" id="GO:0003677">
    <property type="term" value="F:DNA binding"/>
    <property type="evidence" value="ECO:0007669"/>
    <property type="project" value="UniProtKB-UniRule"/>
</dbReference>
<evidence type="ECO:0000256" key="2">
    <source>
        <dbReference type="ARBA" id="ARBA00023125"/>
    </source>
</evidence>
<dbReference type="InterPro" id="IPR025996">
    <property type="entry name" value="MT1864/Rv1816-like_C"/>
</dbReference>
<dbReference type="Pfam" id="PF00440">
    <property type="entry name" value="TetR_N"/>
    <property type="match status" value="1"/>
</dbReference>
<feature type="DNA-binding region" description="H-T-H motif" evidence="4">
    <location>
        <begin position="48"/>
        <end position="67"/>
    </location>
</feature>
<dbReference type="Gene3D" id="1.10.357.10">
    <property type="entry name" value="Tetracycline Repressor, domain 2"/>
    <property type="match status" value="1"/>
</dbReference>
<dbReference type="InterPro" id="IPR001647">
    <property type="entry name" value="HTH_TetR"/>
</dbReference>
<dbReference type="InterPro" id="IPR050624">
    <property type="entry name" value="HTH-type_Tx_Regulator"/>
</dbReference>
<dbReference type="EMBL" id="FOBB01000006">
    <property type="protein sequence ID" value="SEM76752.1"/>
    <property type="molecule type" value="Genomic_DNA"/>
</dbReference>
<dbReference type="InterPro" id="IPR009057">
    <property type="entry name" value="Homeodomain-like_sf"/>
</dbReference>
<dbReference type="PANTHER" id="PTHR43479">
    <property type="entry name" value="ACREF/ENVCD OPERON REPRESSOR-RELATED"/>
    <property type="match status" value="1"/>
</dbReference>
<proteinExistence type="predicted"/>
<keyword evidence="1" id="KW-0805">Transcription regulation</keyword>
<evidence type="ECO:0000313" key="7">
    <source>
        <dbReference type="Proteomes" id="UP000198984"/>
    </source>
</evidence>
<reference evidence="6 7" key="1">
    <citation type="submission" date="2016-10" db="EMBL/GenBank/DDBJ databases">
        <authorList>
            <person name="de Groot N.N."/>
        </authorList>
    </citation>
    <scope>NUCLEOTIDE SEQUENCE [LARGE SCALE GENOMIC DNA]</scope>
    <source>
        <strain evidence="6 7">DSM 21039</strain>
    </source>
</reference>
<keyword evidence="2 4" id="KW-0238">DNA-binding</keyword>
<evidence type="ECO:0000256" key="3">
    <source>
        <dbReference type="ARBA" id="ARBA00023163"/>
    </source>
</evidence>
<gene>
    <name evidence="6" type="ORF">SAMN04488505_10689</name>
</gene>
<protein>
    <submittedName>
        <fullName evidence="6">Transcriptional regulator, TetR family</fullName>
    </submittedName>
</protein>
<dbReference type="Pfam" id="PF13305">
    <property type="entry name" value="TetR_C_33"/>
    <property type="match status" value="1"/>
</dbReference>
<sequence length="218" mass="24980">MNIVHFLCTEIDFMGTIERKAREKEELKALILKAARKLFVEKGIGQTTIRNIADSIDYSIGTVYVYFRDKNEILHALHTQGFVDLGGQLKVLFNVKDPMERLKAMGKVYITYGLNNPEMYDLMFILKAPMEFLETIQKDEWDEGKASFDSLRTTVKQCMDAGHFKGHKLDPLCFLIWSCIHGMCSLEIGSRTKNANIKNPENIVTDAYDEFLIIISNL</sequence>
<accession>A0A1H8B1B1</accession>
<dbReference type="Proteomes" id="UP000198984">
    <property type="component" value="Unassembled WGS sequence"/>
</dbReference>
<evidence type="ECO:0000256" key="1">
    <source>
        <dbReference type="ARBA" id="ARBA00023015"/>
    </source>
</evidence>
<organism evidence="6 7">
    <name type="scientific">Chitinophaga rupis</name>
    <dbReference type="NCBI Taxonomy" id="573321"/>
    <lineage>
        <taxon>Bacteria</taxon>
        <taxon>Pseudomonadati</taxon>
        <taxon>Bacteroidota</taxon>
        <taxon>Chitinophagia</taxon>
        <taxon>Chitinophagales</taxon>
        <taxon>Chitinophagaceae</taxon>
        <taxon>Chitinophaga</taxon>
    </lineage>
</organism>
<name>A0A1H8B1B1_9BACT</name>
<dbReference type="PANTHER" id="PTHR43479:SF11">
    <property type="entry name" value="ACREF_ENVCD OPERON REPRESSOR-RELATED"/>
    <property type="match status" value="1"/>
</dbReference>
<dbReference type="SUPFAM" id="SSF46689">
    <property type="entry name" value="Homeodomain-like"/>
    <property type="match status" value="1"/>
</dbReference>
<dbReference type="InterPro" id="IPR036271">
    <property type="entry name" value="Tet_transcr_reg_TetR-rel_C_sf"/>
</dbReference>